<evidence type="ECO:0000313" key="3">
    <source>
        <dbReference type="Proteomes" id="UP000324222"/>
    </source>
</evidence>
<feature type="region of interest" description="Disordered" evidence="1">
    <location>
        <begin position="69"/>
        <end position="113"/>
    </location>
</feature>
<dbReference type="EMBL" id="VSRR010002807">
    <property type="protein sequence ID" value="MPC33327.1"/>
    <property type="molecule type" value="Genomic_DNA"/>
</dbReference>
<gene>
    <name evidence="2" type="ORF">E2C01_026673</name>
</gene>
<organism evidence="2 3">
    <name type="scientific">Portunus trituberculatus</name>
    <name type="common">Swimming crab</name>
    <name type="synonym">Neptunus trituberculatus</name>
    <dbReference type="NCBI Taxonomy" id="210409"/>
    <lineage>
        <taxon>Eukaryota</taxon>
        <taxon>Metazoa</taxon>
        <taxon>Ecdysozoa</taxon>
        <taxon>Arthropoda</taxon>
        <taxon>Crustacea</taxon>
        <taxon>Multicrustacea</taxon>
        <taxon>Malacostraca</taxon>
        <taxon>Eumalacostraca</taxon>
        <taxon>Eucarida</taxon>
        <taxon>Decapoda</taxon>
        <taxon>Pleocyemata</taxon>
        <taxon>Brachyura</taxon>
        <taxon>Eubrachyura</taxon>
        <taxon>Portunoidea</taxon>
        <taxon>Portunidae</taxon>
        <taxon>Portuninae</taxon>
        <taxon>Portunus</taxon>
    </lineage>
</organism>
<keyword evidence="3" id="KW-1185">Reference proteome</keyword>
<sequence length="165" mass="18035">MHLRLGPLESLCGSEVITACPSPPFHPQRPPFPALQPVLPSWRTAAGHVGPTFAAPPLVIAPRGGAVGGSCGGCGRHPPRKSFQTLRRHELPRSSGPRAPPRPVPPARPPELRHPELQPVWPLESNDHNFLNKESPEHHLQCMETKPVLVNPWRAAIHHHACVII</sequence>
<comment type="caution">
    <text evidence="2">The sequence shown here is derived from an EMBL/GenBank/DDBJ whole genome shotgun (WGS) entry which is preliminary data.</text>
</comment>
<feature type="compositionally biased region" description="Pro residues" evidence="1">
    <location>
        <begin position="98"/>
        <end position="109"/>
    </location>
</feature>
<evidence type="ECO:0000256" key="1">
    <source>
        <dbReference type="SAM" id="MobiDB-lite"/>
    </source>
</evidence>
<accession>A0A5B7EJ83</accession>
<reference evidence="2 3" key="1">
    <citation type="submission" date="2019-05" db="EMBL/GenBank/DDBJ databases">
        <title>Another draft genome of Portunus trituberculatus and its Hox gene families provides insights of decapod evolution.</title>
        <authorList>
            <person name="Jeong J.-H."/>
            <person name="Song I."/>
            <person name="Kim S."/>
            <person name="Choi T."/>
            <person name="Kim D."/>
            <person name="Ryu S."/>
            <person name="Kim W."/>
        </authorList>
    </citation>
    <scope>NUCLEOTIDE SEQUENCE [LARGE SCALE GENOMIC DNA]</scope>
    <source>
        <tissue evidence="2">Muscle</tissue>
    </source>
</reference>
<dbReference type="AlphaFoldDB" id="A0A5B7EJ83"/>
<proteinExistence type="predicted"/>
<dbReference type="Proteomes" id="UP000324222">
    <property type="component" value="Unassembled WGS sequence"/>
</dbReference>
<evidence type="ECO:0000313" key="2">
    <source>
        <dbReference type="EMBL" id="MPC33327.1"/>
    </source>
</evidence>
<protein>
    <submittedName>
        <fullName evidence="2">Uncharacterized protein</fullName>
    </submittedName>
</protein>
<name>A0A5B7EJ83_PORTR</name>